<dbReference type="AlphaFoldDB" id="A0A0F9B314"/>
<organism evidence="3">
    <name type="scientific">marine sediment metagenome</name>
    <dbReference type="NCBI Taxonomy" id="412755"/>
    <lineage>
        <taxon>unclassified sequences</taxon>
        <taxon>metagenomes</taxon>
        <taxon>ecological metagenomes</taxon>
    </lineage>
</organism>
<protein>
    <recommendedName>
        <fullName evidence="2">Response regulatory domain-containing protein</fullName>
    </recommendedName>
</protein>
<dbReference type="SMART" id="SM00448">
    <property type="entry name" value="REC"/>
    <property type="match status" value="1"/>
</dbReference>
<dbReference type="InterPro" id="IPR039420">
    <property type="entry name" value="WalR-like"/>
</dbReference>
<dbReference type="CDD" id="cd17535">
    <property type="entry name" value="REC_NarL-like"/>
    <property type="match status" value="1"/>
</dbReference>
<dbReference type="InterPro" id="IPR001789">
    <property type="entry name" value="Sig_transdc_resp-reg_receiver"/>
</dbReference>
<dbReference type="SUPFAM" id="SSF52172">
    <property type="entry name" value="CheY-like"/>
    <property type="match status" value="1"/>
</dbReference>
<gene>
    <name evidence="3" type="ORF">LCGC14_2838610</name>
</gene>
<evidence type="ECO:0000256" key="1">
    <source>
        <dbReference type="ARBA" id="ARBA00023125"/>
    </source>
</evidence>
<dbReference type="InterPro" id="IPR058245">
    <property type="entry name" value="NreC/VraR/RcsB-like_REC"/>
</dbReference>
<accession>A0A0F9B314</accession>
<comment type="caution">
    <text evidence="3">The sequence shown here is derived from an EMBL/GenBank/DDBJ whole genome shotgun (WGS) entry which is preliminary data.</text>
</comment>
<feature type="domain" description="Response regulatory" evidence="2">
    <location>
        <begin position="5"/>
        <end position="96"/>
    </location>
</feature>
<evidence type="ECO:0000313" key="3">
    <source>
        <dbReference type="EMBL" id="KKK78931.1"/>
    </source>
</evidence>
<name>A0A0F9B314_9ZZZZ</name>
<evidence type="ECO:0000259" key="2">
    <source>
        <dbReference type="PROSITE" id="PS50110"/>
    </source>
</evidence>
<dbReference type="GO" id="GO:0000160">
    <property type="term" value="P:phosphorelay signal transduction system"/>
    <property type="evidence" value="ECO:0007669"/>
    <property type="project" value="InterPro"/>
</dbReference>
<dbReference type="PROSITE" id="PS50110">
    <property type="entry name" value="RESPONSE_REGULATORY"/>
    <property type="match status" value="1"/>
</dbReference>
<dbReference type="GO" id="GO:0003677">
    <property type="term" value="F:DNA binding"/>
    <property type="evidence" value="ECO:0007669"/>
    <property type="project" value="UniProtKB-KW"/>
</dbReference>
<dbReference type="InterPro" id="IPR011006">
    <property type="entry name" value="CheY-like_superfamily"/>
</dbReference>
<dbReference type="EMBL" id="LAZR01054264">
    <property type="protein sequence ID" value="KKK78931.1"/>
    <property type="molecule type" value="Genomic_DNA"/>
</dbReference>
<feature type="non-terminal residue" evidence="3">
    <location>
        <position position="96"/>
    </location>
</feature>
<sequence length="96" mass="10774">MSQCKVLIADDHVIVREGLIALLNMADDIKVVGEAADGREAIDMTKQLRPDVVLMDIRMAKLDGVQATREIRAKFPEVHVIALTNYDDDEYVFDCL</sequence>
<dbReference type="PANTHER" id="PTHR43214:SF43">
    <property type="entry name" value="TWO-COMPONENT RESPONSE REGULATOR"/>
    <property type="match status" value="1"/>
</dbReference>
<dbReference type="Pfam" id="PF00072">
    <property type="entry name" value="Response_reg"/>
    <property type="match status" value="1"/>
</dbReference>
<proteinExistence type="predicted"/>
<keyword evidence="1" id="KW-0238">DNA-binding</keyword>
<dbReference type="Gene3D" id="3.40.50.2300">
    <property type="match status" value="1"/>
</dbReference>
<dbReference type="PANTHER" id="PTHR43214">
    <property type="entry name" value="TWO-COMPONENT RESPONSE REGULATOR"/>
    <property type="match status" value="1"/>
</dbReference>
<reference evidence="3" key="1">
    <citation type="journal article" date="2015" name="Nature">
        <title>Complex archaea that bridge the gap between prokaryotes and eukaryotes.</title>
        <authorList>
            <person name="Spang A."/>
            <person name="Saw J.H."/>
            <person name="Jorgensen S.L."/>
            <person name="Zaremba-Niedzwiedzka K."/>
            <person name="Martijn J."/>
            <person name="Lind A.E."/>
            <person name="van Eijk R."/>
            <person name="Schleper C."/>
            <person name="Guy L."/>
            <person name="Ettema T.J."/>
        </authorList>
    </citation>
    <scope>NUCLEOTIDE SEQUENCE</scope>
</reference>